<feature type="region of interest" description="Disordered" evidence="5">
    <location>
        <begin position="1"/>
        <end position="59"/>
    </location>
</feature>
<evidence type="ECO:0000256" key="1">
    <source>
        <dbReference type="ARBA" id="ARBA00004123"/>
    </source>
</evidence>
<dbReference type="Proteomes" id="UP000614601">
    <property type="component" value="Unassembled WGS sequence"/>
</dbReference>
<name>A0A811LT71_9BILA</name>
<proteinExistence type="predicted"/>
<evidence type="ECO:0000256" key="5">
    <source>
        <dbReference type="SAM" id="MobiDB-lite"/>
    </source>
</evidence>
<protein>
    <recommendedName>
        <fullName evidence="6">HMG box domain-containing protein</fullName>
    </recommendedName>
</protein>
<feature type="domain" description="HMG box" evidence="6">
    <location>
        <begin position="55"/>
        <end position="123"/>
    </location>
</feature>
<evidence type="ECO:0000256" key="3">
    <source>
        <dbReference type="ARBA" id="ARBA00023242"/>
    </source>
</evidence>
<dbReference type="PANTHER" id="PTHR10270">
    <property type="entry name" value="SOX TRANSCRIPTION FACTOR"/>
    <property type="match status" value="1"/>
</dbReference>
<dbReference type="InterPro" id="IPR036910">
    <property type="entry name" value="HMG_box_dom_sf"/>
</dbReference>
<dbReference type="Pfam" id="PF00505">
    <property type="entry name" value="HMG_box"/>
    <property type="match status" value="1"/>
</dbReference>
<dbReference type="EMBL" id="CAJFDH010000006">
    <property type="protein sequence ID" value="CAD5231283.1"/>
    <property type="molecule type" value="Genomic_DNA"/>
</dbReference>
<keyword evidence="3 4" id="KW-0539">Nucleus</keyword>
<comment type="subcellular location">
    <subcellularLocation>
        <location evidence="1">Nucleus</location>
    </subcellularLocation>
</comment>
<feature type="compositionally biased region" description="Polar residues" evidence="5">
    <location>
        <begin position="41"/>
        <end position="50"/>
    </location>
</feature>
<dbReference type="CDD" id="cd22028">
    <property type="entry name" value="HMG-box_SoxA_SoxB_SoxG"/>
    <property type="match status" value="1"/>
</dbReference>
<dbReference type="GO" id="GO:0000978">
    <property type="term" value="F:RNA polymerase II cis-regulatory region sequence-specific DNA binding"/>
    <property type="evidence" value="ECO:0007669"/>
    <property type="project" value="TreeGrafter"/>
</dbReference>
<evidence type="ECO:0000256" key="4">
    <source>
        <dbReference type="PROSITE-ProRule" id="PRU00267"/>
    </source>
</evidence>
<evidence type="ECO:0000313" key="7">
    <source>
        <dbReference type="EMBL" id="CAD5231283.1"/>
    </source>
</evidence>
<gene>
    <name evidence="7" type="ORF">BOKJ2_LOCUS14564</name>
</gene>
<dbReference type="InterPro" id="IPR050140">
    <property type="entry name" value="SRY-related_HMG-box_TF-like"/>
</dbReference>
<organism evidence="7 8">
    <name type="scientific">Bursaphelenchus okinawaensis</name>
    <dbReference type="NCBI Taxonomy" id="465554"/>
    <lineage>
        <taxon>Eukaryota</taxon>
        <taxon>Metazoa</taxon>
        <taxon>Ecdysozoa</taxon>
        <taxon>Nematoda</taxon>
        <taxon>Chromadorea</taxon>
        <taxon>Rhabditida</taxon>
        <taxon>Tylenchina</taxon>
        <taxon>Tylenchomorpha</taxon>
        <taxon>Aphelenchoidea</taxon>
        <taxon>Aphelenchoididae</taxon>
        <taxon>Bursaphelenchus</taxon>
    </lineage>
</organism>
<keyword evidence="8" id="KW-1185">Reference proteome</keyword>
<reference evidence="7" key="1">
    <citation type="submission" date="2020-09" db="EMBL/GenBank/DDBJ databases">
        <authorList>
            <person name="Kikuchi T."/>
        </authorList>
    </citation>
    <scope>NUCLEOTIDE SEQUENCE</scope>
    <source>
        <strain evidence="7">SH1</strain>
    </source>
</reference>
<dbReference type="InterPro" id="IPR009071">
    <property type="entry name" value="HMG_box_dom"/>
</dbReference>
<evidence type="ECO:0000256" key="2">
    <source>
        <dbReference type="ARBA" id="ARBA00023125"/>
    </source>
</evidence>
<keyword evidence="2 4" id="KW-0238">DNA-binding</keyword>
<dbReference type="GO" id="GO:0005634">
    <property type="term" value="C:nucleus"/>
    <property type="evidence" value="ECO:0007669"/>
    <property type="project" value="UniProtKB-SubCell"/>
</dbReference>
<feature type="compositionally biased region" description="Polar residues" evidence="5">
    <location>
        <begin position="15"/>
        <end position="30"/>
    </location>
</feature>
<dbReference type="PANTHER" id="PTHR10270:SF324">
    <property type="entry name" value="SOX DOMAIN-CONTAINING PROTEIN DICHAETE-RELATED"/>
    <property type="match status" value="1"/>
</dbReference>
<dbReference type="GO" id="GO:0000122">
    <property type="term" value="P:negative regulation of transcription by RNA polymerase II"/>
    <property type="evidence" value="ECO:0007669"/>
    <property type="project" value="TreeGrafter"/>
</dbReference>
<dbReference type="PROSITE" id="PS50118">
    <property type="entry name" value="HMG_BOX_2"/>
    <property type="match status" value="1"/>
</dbReference>
<dbReference type="GO" id="GO:0030182">
    <property type="term" value="P:neuron differentiation"/>
    <property type="evidence" value="ECO:0007669"/>
    <property type="project" value="TreeGrafter"/>
</dbReference>
<dbReference type="Gene3D" id="1.10.30.10">
    <property type="entry name" value="High mobility group box domain"/>
    <property type="match status" value="1"/>
</dbReference>
<sequence>MADLLFSPQLKPEMYQNSFNQASSSISTPPSVDHSDDEPEPSTTSRSTDSGSEHVKRPMNAFMVWSRGQRKKMAVENPKMHNSEISKRLGQEWKELTEAQKRPYIDEAKSLRNQHMRNHPDYKYRPRRKPKGMRASVGAQPVGALNANLHAASKMHQQLPHFSQGFNAINPFQQAFVAAQTVPTSIPTTSSFVNPTVALALQQQIQAHQLQQTLIQNQLLENEKYQLLAFAALQNPLLTGLPGLVSPPTSSNTSPEPLTGNITPELQNAILQYGLHVQRLAVVSQLNNTMDLNKDVSSPSSTETSANESI</sequence>
<feature type="DNA-binding region" description="HMG box" evidence="4">
    <location>
        <begin position="55"/>
        <end position="123"/>
    </location>
</feature>
<evidence type="ECO:0000313" key="8">
    <source>
        <dbReference type="Proteomes" id="UP000614601"/>
    </source>
</evidence>
<feature type="region of interest" description="Disordered" evidence="5">
    <location>
        <begin position="291"/>
        <end position="310"/>
    </location>
</feature>
<comment type="caution">
    <text evidence="7">The sequence shown here is derived from an EMBL/GenBank/DDBJ whole genome shotgun (WGS) entry which is preliminary data.</text>
</comment>
<dbReference type="GO" id="GO:0001228">
    <property type="term" value="F:DNA-binding transcription activator activity, RNA polymerase II-specific"/>
    <property type="evidence" value="ECO:0007669"/>
    <property type="project" value="TreeGrafter"/>
</dbReference>
<dbReference type="SMART" id="SM00398">
    <property type="entry name" value="HMG"/>
    <property type="match status" value="1"/>
</dbReference>
<evidence type="ECO:0000259" key="6">
    <source>
        <dbReference type="PROSITE" id="PS50118"/>
    </source>
</evidence>
<dbReference type="Proteomes" id="UP000783686">
    <property type="component" value="Unassembled WGS sequence"/>
</dbReference>
<dbReference type="EMBL" id="CAJFCW020000006">
    <property type="protein sequence ID" value="CAG9128654.1"/>
    <property type="molecule type" value="Genomic_DNA"/>
</dbReference>
<dbReference type="FunFam" id="1.10.30.10:FF:000002">
    <property type="entry name" value="transcription factor Sox-2"/>
    <property type="match status" value="1"/>
</dbReference>
<dbReference type="GO" id="GO:0007420">
    <property type="term" value="P:brain development"/>
    <property type="evidence" value="ECO:0007669"/>
    <property type="project" value="TreeGrafter"/>
</dbReference>
<dbReference type="OrthoDB" id="6247875at2759"/>
<dbReference type="SUPFAM" id="SSF47095">
    <property type="entry name" value="HMG-box"/>
    <property type="match status" value="1"/>
</dbReference>
<dbReference type="AlphaFoldDB" id="A0A811LT71"/>
<accession>A0A811LT71</accession>